<evidence type="ECO:0000259" key="1">
    <source>
        <dbReference type="Pfam" id="PF00725"/>
    </source>
</evidence>
<evidence type="ECO:0000313" key="2">
    <source>
        <dbReference type="EMBL" id="SIS68917.1"/>
    </source>
</evidence>
<dbReference type="PANTHER" id="PTHR48075">
    <property type="entry name" value="3-HYDROXYACYL-COA DEHYDROGENASE FAMILY PROTEIN"/>
    <property type="match status" value="1"/>
</dbReference>
<dbReference type="Gene3D" id="1.10.1040.10">
    <property type="entry name" value="N-(1-d-carboxylethyl)-l-norvaline Dehydrogenase, domain 2"/>
    <property type="match status" value="1"/>
</dbReference>
<dbReference type="STRING" id="477680.SAMN05421788_101646"/>
<dbReference type="InterPro" id="IPR008927">
    <property type="entry name" value="6-PGluconate_DH-like_C_sf"/>
</dbReference>
<protein>
    <submittedName>
        <fullName evidence="2">3-hydroxybutyryl-CoA dehydrogenase</fullName>
    </submittedName>
</protein>
<dbReference type="GO" id="GO:0006631">
    <property type="term" value="P:fatty acid metabolic process"/>
    <property type="evidence" value="ECO:0007669"/>
    <property type="project" value="InterPro"/>
</dbReference>
<feature type="domain" description="3-hydroxyacyl-CoA dehydrogenase C-terminal" evidence="1">
    <location>
        <begin position="125"/>
        <end position="199"/>
    </location>
</feature>
<evidence type="ECO:0000313" key="3">
    <source>
        <dbReference type="Proteomes" id="UP000186917"/>
    </source>
</evidence>
<keyword evidence="3" id="KW-1185">Reference proteome</keyword>
<dbReference type="AlphaFoldDB" id="A0A1N7L521"/>
<proteinExistence type="predicted"/>
<name>A0A1N7L521_9BACT</name>
<dbReference type="RefSeq" id="WP_096511297.1">
    <property type="nucleotide sequence ID" value="NZ_AP017422.1"/>
</dbReference>
<organism evidence="2 3">
    <name type="scientific">Filimonas lacunae</name>
    <dbReference type="NCBI Taxonomy" id="477680"/>
    <lineage>
        <taxon>Bacteria</taxon>
        <taxon>Pseudomonadati</taxon>
        <taxon>Bacteroidota</taxon>
        <taxon>Chitinophagia</taxon>
        <taxon>Chitinophagales</taxon>
        <taxon>Chitinophagaceae</taxon>
        <taxon>Filimonas</taxon>
    </lineage>
</organism>
<dbReference type="InterPro" id="IPR006108">
    <property type="entry name" value="3HC_DH_C"/>
</dbReference>
<gene>
    <name evidence="2" type="ORF">SAMN05421788_101646</name>
</gene>
<dbReference type="GO" id="GO:0016616">
    <property type="term" value="F:oxidoreductase activity, acting on the CH-OH group of donors, NAD or NADP as acceptor"/>
    <property type="evidence" value="ECO:0007669"/>
    <property type="project" value="InterPro"/>
</dbReference>
<dbReference type="Proteomes" id="UP000186917">
    <property type="component" value="Unassembled WGS sequence"/>
</dbReference>
<accession>A0A1N7L521</accession>
<dbReference type="InterPro" id="IPR013328">
    <property type="entry name" value="6PGD_dom2"/>
</dbReference>
<reference evidence="3" key="1">
    <citation type="submission" date="2017-01" db="EMBL/GenBank/DDBJ databases">
        <authorList>
            <person name="Varghese N."/>
            <person name="Submissions S."/>
        </authorList>
    </citation>
    <scope>NUCLEOTIDE SEQUENCE [LARGE SCALE GENOMIC DNA]</scope>
    <source>
        <strain evidence="3">DSM 21054</strain>
    </source>
</reference>
<dbReference type="Pfam" id="PF00725">
    <property type="entry name" value="3HCDH"/>
    <property type="match status" value="1"/>
</dbReference>
<dbReference type="PANTHER" id="PTHR48075:SF5">
    <property type="entry name" value="3-HYDROXYBUTYRYL-COA DEHYDROGENASE"/>
    <property type="match status" value="1"/>
</dbReference>
<dbReference type="EMBL" id="FTOR01000001">
    <property type="protein sequence ID" value="SIS68917.1"/>
    <property type="molecule type" value="Genomic_DNA"/>
</dbReference>
<dbReference type="SUPFAM" id="SSF48179">
    <property type="entry name" value="6-phosphogluconate dehydrogenase C-terminal domain-like"/>
    <property type="match status" value="1"/>
</dbReference>
<sequence>MIIAVRLQEWQKAGWLQKGTGTATVHYIDDTNTHLVNEADAFIDLTYTTATNYTGYTLPAIVLVSAVTVTTALLPANFVRINAWPGFLQRPVTELAAGSNTTQHQAIAVMEALAWDYLFAPDIPGMVTASVVSMIINEAFFALAEEVSSREEIDTAMKLGTNYPYGPFEWCRKIGAQQVVELLQALQTTDLRYQPAPLLLKEM</sequence>
<dbReference type="OrthoDB" id="2986269at2"/>